<dbReference type="CDD" id="cd00200">
    <property type="entry name" value="WD40"/>
    <property type="match status" value="1"/>
</dbReference>
<name>A0A7S2ZTI0_9RHOD</name>
<proteinExistence type="predicted"/>
<dbReference type="Pfam" id="PF00400">
    <property type="entry name" value="WD40"/>
    <property type="match status" value="7"/>
</dbReference>
<dbReference type="PROSITE" id="PS50896">
    <property type="entry name" value="LISH"/>
    <property type="match status" value="1"/>
</dbReference>
<feature type="repeat" description="WD" evidence="7">
    <location>
        <begin position="330"/>
        <end position="371"/>
    </location>
</feature>
<dbReference type="PANTHER" id="PTHR22846">
    <property type="entry name" value="WD40 REPEAT PROTEIN"/>
    <property type="match status" value="1"/>
</dbReference>
<dbReference type="FunFam" id="1.20.960.30:FF:000001">
    <property type="entry name" value="F-box-like/WD repeat-containing protein TBL1XR1"/>
    <property type="match status" value="1"/>
</dbReference>
<reference evidence="9" key="1">
    <citation type="submission" date="2021-01" db="EMBL/GenBank/DDBJ databases">
        <authorList>
            <person name="Corre E."/>
            <person name="Pelletier E."/>
            <person name="Niang G."/>
            <person name="Scheremetjew M."/>
            <person name="Finn R."/>
            <person name="Kale V."/>
            <person name="Holt S."/>
            <person name="Cochrane G."/>
            <person name="Meng A."/>
            <person name="Brown T."/>
            <person name="Cohen L."/>
        </authorList>
    </citation>
    <scope>NUCLEOTIDE SEQUENCE</scope>
    <source>
        <strain evidence="9">CCMP 769</strain>
    </source>
</reference>
<dbReference type="PROSITE" id="PS50294">
    <property type="entry name" value="WD_REPEATS_REGION"/>
    <property type="match status" value="5"/>
</dbReference>
<evidence type="ECO:0000256" key="4">
    <source>
        <dbReference type="ARBA" id="ARBA00023015"/>
    </source>
</evidence>
<dbReference type="SUPFAM" id="SSF50978">
    <property type="entry name" value="WD40 repeat-like"/>
    <property type="match status" value="1"/>
</dbReference>
<dbReference type="InterPro" id="IPR001680">
    <property type="entry name" value="WD40_rpt"/>
</dbReference>
<dbReference type="PROSITE" id="PS50082">
    <property type="entry name" value="WD_REPEATS_2"/>
    <property type="match status" value="5"/>
</dbReference>
<dbReference type="FunFam" id="2.130.10.10:FF:000218">
    <property type="entry name" value="WD40 repeat-containing protein HOS15"/>
    <property type="match status" value="1"/>
</dbReference>
<dbReference type="Gene3D" id="2.130.10.10">
    <property type="entry name" value="YVTN repeat-like/Quinoprotein amine dehydrogenase"/>
    <property type="match status" value="1"/>
</dbReference>
<dbReference type="AlphaFoldDB" id="A0A7S2ZTI0"/>
<protein>
    <recommendedName>
        <fullName evidence="10">LisH domain-containing protein</fullName>
    </recommendedName>
</protein>
<dbReference type="InterPro" id="IPR015943">
    <property type="entry name" value="WD40/YVTN_repeat-like_dom_sf"/>
</dbReference>
<dbReference type="SMART" id="SM00320">
    <property type="entry name" value="WD40"/>
    <property type="match status" value="8"/>
</dbReference>
<feature type="repeat" description="WD" evidence="7">
    <location>
        <begin position="213"/>
        <end position="238"/>
    </location>
</feature>
<feature type="repeat" description="WD" evidence="7">
    <location>
        <begin position="417"/>
        <end position="458"/>
    </location>
</feature>
<comment type="subcellular location">
    <subcellularLocation>
        <location evidence="1">Nucleus</location>
    </subcellularLocation>
</comment>
<organism evidence="9">
    <name type="scientific">Rhodosorus marinus</name>
    <dbReference type="NCBI Taxonomy" id="101924"/>
    <lineage>
        <taxon>Eukaryota</taxon>
        <taxon>Rhodophyta</taxon>
        <taxon>Stylonematophyceae</taxon>
        <taxon>Stylonematales</taxon>
        <taxon>Stylonemataceae</taxon>
        <taxon>Rhodosorus</taxon>
    </lineage>
</organism>
<accession>A0A7S2ZTI0</accession>
<keyword evidence="5" id="KW-0804">Transcription</keyword>
<dbReference type="EMBL" id="HBHW01024623">
    <property type="protein sequence ID" value="CAE0051012.1"/>
    <property type="molecule type" value="Transcribed_RNA"/>
</dbReference>
<evidence type="ECO:0000313" key="9">
    <source>
        <dbReference type="EMBL" id="CAE0051012.1"/>
    </source>
</evidence>
<evidence type="ECO:0000256" key="7">
    <source>
        <dbReference type="PROSITE-ProRule" id="PRU00221"/>
    </source>
</evidence>
<evidence type="ECO:0000256" key="2">
    <source>
        <dbReference type="ARBA" id="ARBA00022574"/>
    </source>
</evidence>
<evidence type="ECO:0000256" key="1">
    <source>
        <dbReference type="ARBA" id="ARBA00004123"/>
    </source>
</evidence>
<evidence type="ECO:0000256" key="3">
    <source>
        <dbReference type="ARBA" id="ARBA00022737"/>
    </source>
</evidence>
<evidence type="ECO:0000256" key="5">
    <source>
        <dbReference type="ARBA" id="ARBA00023163"/>
    </source>
</evidence>
<evidence type="ECO:0000256" key="8">
    <source>
        <dbReference type="SAM" id="MobiDB-lite"/>
    </source>
</evidence>
<dbReference type="PANTHER" id="PTHR22846:SF2">
    <property type="entry name" value="F-BOX-LIKE_WD REPEAT-CONTAINING PROTEIN EBI"/>
    <property type="match status" value="1"/>
</dbReference>
<dbReference type="InterPro" id="IPR020472">
    <property type="entry name" value="WD40_PAC1"/>
</dbReference>
<dbReference type="Pfam" id="PF08513">
    <property type="entry name" value="LisH"/>
    <property type="match status" value="1"/>
</dbReference>
<sequence>MKGPMNNTVTSEEVNYLVFRYLQESGYVHSAFAFGYESHIVKSNIDGSQIPPGALLSFLQRGLSYVAIESTLSDAADGVNDGPVSLIDVHRALVSQPGPYNPQGENDAQAEGGVGAVYSNDGGKPSESAAEKIVVSDKNSLILQGHTADVYVCAWNPNKNLLACGSGDSDAGGNASARIWSIPDSVPMKSGESVASPTELWHDQESGNVRHSVTNLEWSPDGTKLATGCSDGMARIWSESGELLHVLSHHKDPLFSLKWNRKGEYLLSGGMDKTVVVWKASHGRALKQFCFHTGAVFWVDWKDDTTFASCSSDKCILVCRYGEDEPLATFTGHTDDMNMIQWDPSGKLLASCSDDNTAKIWSMGQSTPVHDLREHKKEILAEAWCPSSNKTLMLATGSFDTTVKLWDVNTGQCLNTLNRHEDAVYSIAFSQDGNYIVSGSYDNTVRLWSVKSGSLIRTWQCDAGVIKTSWNASDTFIAAGLTNSTACVIDPRTGGGTTAMSIG</sequence>
<keyword evidence="3" id="KW-0677">Repeat</keyword>
<dbReference type="SMART" id="SM00667">
    <property type="entry name" value="LisH"/>
    <property type="match status" value="1"/>
</dbReference>
<keyword evidence="4" id="KW-0805">Transcription regulation</keyword>
<dbReference type="GO" id="GO:0000118">
    <property type="term" value="C:histone deacetylase complex"/>
    <property type="evidence" value="ECO:0007669"/>
    <property type="project" value="TreeGrafter"/>
</dbReference>
<dbReference type="InterPro" id="IPR045183">
    <property type="entry name" value="Ebi-like"/>
</dbReference>
<dbReference type="GO" id="GO:0006357">
    <property type="term" value="P:regulation of transcription by RNA polymerase II"/>
    <property type="evidence" value="ECO:0007669"/>
    <property type="project" value="TreeGrafter"/>
</dbReference>
<keyword evidence="2 7" id="KW-0853">WD repeat</keyword>
<evidence type="ECO:0008006" key="10">
    <source>
        <dbReference type="Google" id="ProtNLM"/>
    </source>
</evidence>
<dbReference type="InterPro" id="IPR006594">
    <property type="entry name" value="LisH"/>
</dbReference>
<feature type="region of interest" description="Disordered" evidence="8">
    <location>
        <begin position="97"/>
        <end position="128"/>
    </location>
</feature>
<gene>
    <name evidence="9" type="ORF">RMAR00112_LOCUS19012</name>
</gene>
<feature type="repeat" description="WD" evidence="7">
    <location>
        <begin position="372"/>
        <end position="416"/>
    </location>
</feature>
<feature type="repeat" description="WD" evidence="7">
    <location>
        <begin position="247"/>
        <end position="288"/>
    </location>
</feature>
<evidence type="ECO:0000256" key="6">
    <source>
        <dbReference type="ARBA" id="ARBA00023242"/>
    </source>
</evidence>
<dbReference type="GO" id="GO:0003714">
    <property type="term" value="F:transcription corepressor activity"/>
    <property type="evidence" value="ECO:0007669"/>
    <property type="project" value="InterPro"/>
</dbReference>
<dbReference type="PRINTS" id="PR00320">
    <property type="entry name" value="GPROTEINBRPT"/>
</dbReference>
<keyword evidence="6" id="KW-0539">Nucleus</keyword>
<dbReference type="Gene3D" id="1.20.960.30">
    <property type="match status" value="1"/>
</dbReference>
<dbReference type="InterPro" id="IPR036322">
    <property type="entry name" value="WD40_repeat_dom_sf"/>
</dbReference>